<accession>A0A6A5ZX40</accession>
<evidence type="ECO:0000256" key="1">
    <source>
        <dbReference type="SAM" id="MobiDB-lite"/>
    </source>
</evidence>
<dbReference type="Proteomes" id="UP000799771">
    <property type="component" value="Unassembled WGS sequence"/>
</dbReference>
<proteinExistence type="predicted"/>
<dbReference type="AlphaFoldDB" id="A0A6A5ZX40"/>
<dbReference type="RefSeq" id="XP_033517979.1">
    <property type="nucleotide sequence ID" value="XM_033671065.1"/>
</dbReference>
<protein>
    <submittedName>
        <fullName evidence="2">Uncharacterized protein</fullName>
    </submittedName>
</protein>
<gene>
    <name evidence="2" type="ORF">P153DRAFT_391422</name>
</gene>
<sequence>MSPSQRCSAATTKGLQCDRNASNRHLIRHRCWQHQDQRLVPTFREAGKSVQRTSSKPETRDGARSRSRSASRPRVQISPDVDVVYFEREGSVDTLDVGRKKRPTSFGRSRRNSATSEDFFTLKRDVGDKLSSMKSIIHDKFSAMKRDTSDELKALQQHMDQSIDHLGKLMARLTREVHTATPSTSDRRNSTSRRIRRSFHDHAVVPSVE</sequence>
<feature type="compositionally biased region" description="Basic and acidic residues" evidence="1">
    <location>
        <begin position="55"/>
        <end position="64"/>
    </location>
</feature>
<keyword evidence="3" id="KW-1185">Reference proteome</keyword>
<feature type="region of interest" description="Disordered" evidence="1">
    <location>
        <begin position="176"/>
        <end position="209"/>
    </location>
</feature>
<reference evidence="2" key="1">
    <citation type="journal article" date="2020" name="Stud. Mycol.">
        <title>101 Dothideomycetes genomes: a test case for predicting lifestyles and emergence of pathogens.</title>
        <authorList>
            <person name="Haridas S."/>
            <person name="Albert R."/>
            <person name="Binder M."/>
            <person name="Bloem J."/>
            <person name="Labutti K."/>
            <person name="Salamov A."/>
            <person name="Andreopoulos B."/>
            <person name="Baker S."/>
            <person name="Barry K."/>
            <person name="Bills G."/>
            <person name="Bluhm B."/>
            <person name="Cannon C."/>
            <person name="Castanera R."/>
            <person name="Culley D."/>
            <person name="Daum C."/>
            <person name="Ezra D."/>
            <person name="Gonzalez J."/>
            <person name="Henrissat B."/>
            <person name="Kuo A."/>
            <person name="Liang C."/>
            <person name="Lipzen A."/>
            <person name="Lutzoni F."/>
            <person name="Magnuson J."/>
            <person name="Mondo S."/>
            <person name="Nolan M."/>
            <person name="Ohm R."/>
            <person name="Pangilinan J."/>
            <person name="Park H.-J."/>
            <person name="Ramirez L."/>
            <person name="Alfaro M."/>
            <person name="Sun H."/>
            <person name="Tritt A."/>
            <person name="Yoshinaga Y."/>
            <person name="Zwiers L.-H."/>
            <person name="Turgeon B."/>
            <person name="Goodwin S."/>
            <person name="Spatafora J."/>
            <person name="Crous P."/>
            <person name="Grigoriev I."/>
        </authorList>
    </citation>
    <scope>NUCLEOTIDE SEQUENCE</scope>
    <source>
        <strain evidence="2">CBS 119687</strain>
    </source>
</reference>
<dbReference type="EMBL" id="ML977525">
    <property type="protein sequence ID" value="KAF2123585.1"/>
    <property type="molecule type" value="Genomic_DNA"/>
</dbReference>
<dbReference type="GeneID" id="54411497"/>
<evidence type="ECO:0000313" key="3">
    <source>
        <dbReference type="Proteomes" id="UP000799771"/>
    </source>
</evidence>
<evidence type="ECO:0000313" key="2">
    <source>
        <dbReference type="EMBL" id="KAF2123585.1"/>
    </source>
</evidence>
<feature type="region of interest" description="Disordered" evidence="1">
    <location>
        <begin position="43"/>
        <end position="76"/>
    </location>
</feature>
<organism evidence="2 3">
    <name type="scientific">Dothidotthia symphoricarpi CBS 119687</name>
    <dbReference type="NCBI Taxonomy" id="1392245"/>
    <lineage>
        <taxon>Eukaryota</taxon>
        <taxon>Fungi</taxon>
        <taxon>Dikarya</taxon>
        <taxon>Ascomycota</taxon>
        <taxon>Pezizomycotina</taxon>
        <taxon>Dothideomycetes</taxon>
        <taxon>Pleosporomycetidae</taxon>
        <taxon>Pleosporales</taxon>
        <taxon>Dothidotthiaceae</taxon>
        <taxon>Dothidotthia</taxon>
    </lineage>
</organism>
<name>A0A6A5ZX40_9PLEO</name>